<evidence type="ECO:0000313" key="1">
    <source>
        <dbReference type="EMBL" id="KAJ7720353.1"/>
    </source>
</evidence>
<organism evidence="1 2">
    <name type="scientific">Mycena metata</name>
    <dbReference type="NCBI Taxonomy" id="1033252"/>
    <lineage>
        <taxon>Eukaryota</taxon>
        <taxon>Fungi</taxon>
        <taxon>Dikarya</taxon>
        <taxon>Basidiomycota</taxon>
        <taxon>Agaricomycotina</taxon>
        <taxon>Agaricomycetes</taxon>
        <taxon>Agaricomycetidae</taxon>
        <taxon>Agaricales</taxon>
        <taxon>Marasmiineae</taxon>
        <taxon>Mycenaceae</taxon>
        <taxon>Mycena</taxon>
    </lineage>
</organism>
<dbReference type="Proteomes" id="UP001215598">
    <property type="component" value="Unassembled WGS sequence"/>
</dbReference>
<name>A0AAD7HHJ1_9AGAR</name>
<sequence>MKVIVLCGAIETARRVSSSAWNHLFNLAHFSEEHHPRPYGWPTLWLSQDAPNGSPAANSNLAHAHACASSASGWEDDPALNGWGGAGGEEGETDEGCSIYVRALVARTAVLLRAGSVEGCASARAPYICPRWTSEADGLIFTRWTPLRGDDNRTSFRRERDEVTRVLRRVRAAASGSMRVVGVARRLRRRARLRRPPPGQYPADSRPSRAEYGYAYYPYAGWATAYTVCPAAPIARASGLGYSRLVVYAASLPPPHRILPPPFPSLSSSPNSPFTFY</sequence>
<proteinExistence type="predicted"/>
<accession>A0AAD7HHJ1</accession>
<reference evidence="1" key="1">
    <citation type="submission" date="2023-03" db="EMBL/GenBank/DDBJ databases">
        <title>Massive genome expansion in bonnet fungi (Mycena s.s.) driven by repeated elements and novel gene families across ecological guilds.</title>
        <authorList>
            <consortium name="Lawrence Berkeley National Laboratory"/>
            <person name="Harder C.B."/>
            <person name="Miyauchi S."/>
            <person name="Viragh M."/>
            <person name="Kuo A."/>
            <person name="Thoen E."/>
            <person name="Andreopoulos B."/>
            <person name="Lu D."/>
            <person name="Skrede I."/>
            <person name="Drula E."/>
            <person name="Henrissat B."/>
            <person name="Morin E."/>
            <person name="Kohler A."/>
            <person name="Barry K."/>
            <person name="LaButti K."/>
            <person name="Morin E."/>
            <person name="Salamov A."/>
            <person name="Lipzen A."/>
            <person name="Mereny Z."/>
            <person name="Hegedus B."/>
            <person name="Baldrian P."/>
            <person name="Stursova M."/>
            <person name="Weitz H."/>
            <person name="Taylor A."/>
            <person name="Grigoriev I.V."/>
            <person name="Nagy L.G."/>
            <person name="Martin F."/>
            <person name="Kauserud H."/>
        </authorList>
    </citation>
    <scope>NUCLEOTIDE SEQUENCE</scope>
    <source>
        <strain evidence="1">CBHHK182m</strain>
    </source>
</reference>
<gene>
    <name evidence="1" type="ORF">B0H16DRAFT_1738894</name>
</gene>
<keyword evidence="2" id="KW-1185">Reference proteome</keyword>
<dbReference type="EMBL" id="JARKIB010000241">
    <property type="protein sequence ID" value="KAJ7720353.1"/>
    <property type="molecule type" value="Genomic_DNA"/>
</dbReference>
<comment type="caution">
    <text evidence="1">The sequence shown here is derived from an EMBL/GenBank/DDBJ whole genome shotgun (WGS) entry which is preliminary data.</text>
</comment>
<protein>
    <submittedName>
        <fullName evidence="1">Uncharacterized protein</fullName>
    </submittedName>
</protein>
<dbReference type="AlphaFoldDB" id="A0AAD7HHJ1"/>
<evidence type="ECO:0000313" key="2">
    <source>
        <dbReference type="Proteomes" id="UP001215598"/>
    </source>
</evidence>